<name>C1E788_MICCC</name>
<dbReference type="Gene3D" id="2.130.10.10">
    <property type="entry name" value="YVTN repeat-like/Quinoprotein amine dehydrogenase"/>
    <property type="match status" value="1"/>
</dbReference>
<proteinExistence type="predicted"/>
<keyword evidence="2" id="KW-1185">Reference proteome</keyword>
<dbReference type="AlphaFoldDB" id="C1E788"/>
<dbReference type="PANTHER" id="PTHR36220">
    <property type="entry name" value="UNNAMED PRODUCT"/>
    <property type="match status" value="1"/>
</dbReference>
<organism evidence="1 2">
    <name type="scientific">Micromonas commoda (strain RCC299 / NOUM17 / CCMP2709)</name>
    <name type="common">Picoplanktonic green alga</name>
    <dbReference type="NCBI Taxonomy" id="296587"/>
    <lineage>
        <taxon>Eukaryota</taxon>
        <taxon>Viridiplantae</taxon>
        <taxon>Chlorophyta</taxon>
        <taxon>Mamiellophyceae</taxon>
        <taxon>Mamiellales</taxon>
        <taxon>Mamiellaceae</taxon>
        <taxon>Micromonas</taxon>
    </lineage>
</organism>
<evidence type="ECO:0000313" key="1">
    <source>
        <dbReference type="EMBL" id="ACO63938.1"/>
    </source>
</evidence>
<dbReference type="RefSeq" id="XP_002502680.1">
    <property type="nucleotide sequence ID" value="XM_002502634.1"/>
</dbReference>
<dbReference type="SMART" id="SM00191">
    <property type="entry name" value="Int_alpha"/>
    <property type="match status" value="4"/>
</dbReference>
<protein>
    <submittedName>
        <fullName evidence="1">Uncharacterized protein</fullName>
    </submittedName>
</protein>
<evidence type="ECO:0000313" key="2">
    <source>
        <dbReference type="Proteomes" id="UP000002009"/>
    </source>
</evidence>
<dbReference type="GeneID" id="8243965"/>
<reference evidence="1 2" key="1">
    <citation type="journal article" date="2009" name="Science">
        <title>Green evolution and dynamic adaptations revealed by genomes of the marine picoeukaryotes Micromonas.</title>
        <authorList>
            <person name="Worden A.Z."/>
            <person name="Lee J.H."/>
            <person name="Mock T."/>
            <person name="Rouze P."/>
            <person name="Simmons M.P."/>
            <person name="Aerts A.L."/>
            <person name="Allen A.E."/>
            <person name="Cuvelier M.L."/>
            <person name="Derelle E."/>
            <person name="Everett M.V."/>
            <person name="Foulon E."/>
            <person name="Grimwood J."/>
            <person name="Gundlach H."/>
            <person name="Henrissat B."/>
            <person name="Napoli C."/>
            <person name="McDonald S.M."/>
            <person name="Parker M.S."/>
            <person name="Rombauts S."/>
            <person name="Salamov A."/>
            <person name="Von Dassow P."/>
            <person name="Badger J.H."/>
            <person name="Coutinho P.M."/>
            <person name="Demir E."/>
            <person name="Dubchak I."/>
            <person name="Gentemann C."/>
            <person name="Eikrem W."/>
            <person name="Gready J.E."/>
            <person name="John U."/>
            <person name="Lanier W."/>
            <person name="Lindquist E.A."/>
            <person name="Lucas S."/>
            <person name="Mayer K.F."/>
            <person name="Moreau H."/>
            <person name="Not F."/>
            <person name="Otillar R."/>
            <person name="Panaud O."/>
            <person name="Pangilinan J."/>
            <person name="Paulsen I."/>
            <person name="Piegu B."/>
            <person name="Poliakov A."/>
            <person name="Robbens S."/>
            <person name="Schmutz J."/>
            <person name="Toulza E."/>
            <person name="Wyss T."/>
            <person name="Zelensky A."/>
            <person name="Zhou K."/>
            <person name="Armbrust E.V."/>
            <person name="Bhattacharya D."/>
            <person name="Goodenough U.W."/>
            <person name="Van de Peer Y."/>
            <person name="Grigoriev I.V."/>
        </authorList>
    </citation>
    <scope>NUCLEOTIDE SEQUENCE [LARGE SCALE GENOMIC DNA]</scope>
    <source>
        <strain evidence="2">RCC299 / NOUM17</strain>
    </source>
</reference>
<sequence length="547" mass="57612">MSRMFENASAFTADITRWRTDSLVNSSNMFLGADTWRTLHAHCGDTAKPFFDEDTCLHYPDKVNQYEDHHSGPPFAWARLVKRWRSDFFFGEDMKVDAANHEFGSRDGHVSVSYDGKRIAAAGTVESCTSESCAFIVYVRVFEWNDDEGWKRAGGDVETGQDLAGELCLSGDGKRLALGDPNGRAVRVYRWNAQNSTWDQLGDALEQPSGSDFGHAVSLSRDGSVLAVGAPDGSGSVRVFRWDASRASWSRMGVDIVGPHGTDVPARLGAAVSLSLDGTRLAAAAPGAGVALVFGWDRASSSWSKMGGDSTAGDGRVLTSIALSGDGTHLAVGAPDADDGVGVVAVYRWTRTRDANGSTGSTGSTWEAVGESGPLAGAVSGDRFGSTVSLSRDGSRLAVGAERGVDGYVRVFDWNAEDSSWRMAPAVNLDGAPGERFGRNARLSGAGAILVVGRNEPDGSGGGWVIPHALECDAEAAGAPPNGRTGTCGVVARLLNVTGGNATCAPECDDGFNLTEASACDPFTGGFRSGRCLCACDDAWRAKGFYM</sequence>
<gene>
    <name evidence="1" type="ORF">MICPUN_100750</name>
</gene>
<dbReference type="PANTHER" id="PTHR36220:SF1">
    <property type="entry name" value="GAMMA TUBULIN COMPLEX COMPONENT C-TERMINAL DOMAIN-CONTAINING PROTEIN"/>
    <property type="match status" value="1"/>
</dbReference>
<accession>C1E788</accession>
<dbReference type="InParanoid" id="C1E788"/>
<dbReference type="InterPro" id="IPR015943">
    <property type="entry name" value="WD40/YVTN_repeat-like_dom_sf"/>
</dbReference>
<dbReference type="InterPro" id="IPR013519">
    <property type="entry name" value="Int_alpha_beta-p"/>
</dbReference>
<dbReference type="SUPFAM" id="SSF82171">
    <property type="entry name" value="DPP6 N-terminal domain-like"/>
    <property type="match status" value="1"/>
</dbReference>
<dbReference type="KEGG" id="mis:MICPUN_100750"/>
<dbReference type="EMBL" id="CP001326">
    <property type="protein sequence ID" value="ACO63938.1"/>
    <property type="molecule type" value="Genomic_DNA"/>
</dbReference>
<dbReference type="Proteomes" id="UP000002009">
    <property type="component" value="Chromosome 5"/>
</dbReference>
<dbReference type="OrthoDB" id="49473at2759"/>